<dbReference type="AlphaFoldDB" id="A0A495MEY2"/>
<dbReference type="RefSeq" id="WP_121376513.1">
    <property type="nucleotide sequence ID" value="NZ_RBLC01000002.1"/>
</dbReference>
<comment type="subunit">
    <text evidence="2">Homotrimer.</text>
</comment>
<comment type="caution">
    <text evidence="5">The sequence shown here is derived from an EMBL/GenBank/DDBJ whole genome shotgun (WGS) entry which is preliminary data.</text>
</comment>
<feature type="domain" description="Aspartate/ornithine carbamoyltransferase carbamoyl-P binding" evidence="4">
    <location>
        <begin position="2"/>
        <end position="160"/>
    </location>
</feature>
<dbReference type="Pfam" id="PF00185">
    <property type="entry name" value="OTCace"/>
    <property type="match status" value="1"/>
</dbReference>
<feature type="binding site" evidence="2">
    <location>
        <position position="276"/>
    </location>
    <ligand>
        <name>N(2)-succinyl-L-ornithine</name>
        <dbReference type="ChEBI" id="CHEBI:58514"/>
    </ligand>
</feature>
<dbReference type="SUPFAM" id="SSF53671">
    <property type="entry name" value="Aspartate/ornithine carbamoyltransferase"/>
    <property type="match status" value="1"/>
</dbReference>
<feature type="domain" description="Aspartate/ornithine carbamoyltransferase Asp/Orn-binding" evidence="3">
    <location>
        <begin position="184"/>
        <end position="309"/>
    </location>
</feature>
<dbReference type="UniPathway" id="UPA00068"/>
<dbReference type="PANTHER" id="PTHR45753">
    <property type="entry name" value="ORNITHINE CARBAMOYLTRANSFERASE, MITOCHONDRIAL"/>
    <property type="match status" value="1"/>
</dbReference>
<protein>
    <recommendedName>
        <fullName evidence="2">N-succinylornithine carbamoyltransferase</fullName>
        <ecNumber evidence="2">2.1.3.11</ecNumber>
    </recommendedName>
    <alternativeName>
        <fullName evidence="2">N-succinyl-L-ornithine transcarbamylase</fullName>
        <shortName evidence="2">SOTCase</shortName>
    </alternativeName>
</protein>
<comment type="similarity">
    <text evidence="2">Belongs to the aspartate/ornithine carbamoyltransferase superfamily. SOTCase family.</text>
</comment>
<dbReference type="InterPro" id="IPR043696">
    <property type="entry name" value="ArgF'-like"/>
</dbReference>
<feature type="binding site" description="in other chain" evidence="2">
    <location>
        <position position="300"/>
    </location>
    <ligand>
        <name>carbamoyl phosphate</name>
        <dbReference type="ChEBI" id="CHEBI:58228"/>
        <note>ligand shared between two neighboring subunits</note>
    </ligand>
</feature>
<evidence type="ECO:0000259" key="3">
    <source>
        <dbReference type="Pfam" id="PF00185"/>
    </source>
</evidence>
<dbReference type="InterPro" id="IPR006132">
    <property type="entry name" value="Asp/Orn_carbamoyltranf_P-bd"/>
</dbReference>
<dbReference type="Gene3D" id="3.40.50.1370">
    <property type="entry name" value="Aspartate/ornithine carbamoyltransferase"/>
    <property type="match status" value="2"/>
</dbReference>
<feature type="binding site" evidence="2">
    <location>
        <position position="236"/>
    </location>
    <ligand>
        <name>N(2)-succinyl-L-ornithine</name>
        <dbReference type="ChEBI" id="CHEBI:58514"/>
    </ligand>
</feature>
<reference evidence="5 6" key="1">
    <citation type="submission" date="2018-10" db="EMBL/GenBank/DDBJ databases">
        <title>Genomic Encyclopedia of Archaeal and Bacterial Type Strains, Phase II (KMG-II): from individual species to whole genera.</title>
        <authorList>
            <person name="Goeker M."/>
        </authorList>
    </citation>
    <scope>NUCLEOTIDE SEQUENCE [LARGE SCALE GENOMIC DNA]</scope>
    <source>
        <strain evidence="5 6">DSM 29537</strain>
    </source>
</reference>
<evidence type="ECO:0000313" key="5">
    <source>
        <dbReference type="EMBL" id="RKS23303.1"/>
    </source>
</evidence>
<dbReference type="GO" id="GO:0016597">
    <property type="term" value="F:amino acid binding"/>
    <property type="evidence" value="ECO:0007669"/>
    <property type="project" value="InterPro"/>
</dbReference>
<keyword evidence="6" id="KW-1185">Reference proteome</keyword>
<dbReference type="NCBIfam" id="NF003384">
    <property type="entry name" value="PRK04523.1"/>
    <property type="match status" value="1"/>
</dbReference>
<dbReference type="EMBL" id="RBLC01000002">
    <property type="protein sequence ID" value="RKS23303.1"/>
    <property type="molecule type" value="Genomic_DNA"/>
</dbReference>
<evidence type="ECO:0000256" key="2">
    <source>
        <dbReference type="HAMAP-Rule" id="MF_02235"/>
    </source>
</evidence>
<dbReference type="Pfam" id="PF02729">
    <property type="entry name" value="OTCace_N"/>
    <property type="match status" value="1"/>
</dbReference>
<feature type="binding site" description="in other chain" evidence="2">
    <location>
        <begin position="272"/>
        <end position="273"/>
    </location>
    <ligand>
        <name>carbamoyl phosphate</name>
        <dbReference type="ChEBI" id="CHEBI:58228"/>
        <note>ligand shared between two neighboring subunits</note>
    </ligand>
</feature>
<dbReference type="PRINTS" id="PR00100">
    <property type="entry name" value="AOTCASE"/>
</dbReference>
<keyword evidence="2" id="KW-0028">Amino-acid biosynthesis</keyword>
<evidence type="ECO:0000259" key="4">
    <source>
        <dbReference type="Pfam" id="PF02729"/>
    </source>
</evidence>
<dbReference type="InterPro" id="IPR006130">
    <property type="entry name" value="Asp/Orn_carbamoylTrfase"/>
</dbReference>
<comment type="pathway">
    <text evidence="2">Amino-acid biosynthesis; L-arginine biosynthesis.</text>
</comment>
<dbReference type="InterPro" id="IPR006131">
    <property type="entry name" value="Asp_carbamoyltransf_Asp/Orn-bd"/>
</dbReference>
<dbReference type="PRINTS" id="PR00101">
    <property type="entry name" value="ATCASE"/>
</dbReference>
<keyword evidence="1 2" id="KW-0808">Transferase</keyword>
<feature type="binding site" evidence="2">
    <location>
        <position position="75"/>
    </location>
    <ligand>
        <name>carbamoyl phosphate</name>
        <dbReference type="ChEBI" id="CHEBI:58228"/>
        <note>ligand shared between two neighboring subunits</note>
    </ligand>
</feature>
<feature type="binding site" evidence="2">
    <location>
        <position position="176"/>
    </location>
    <ligand>
        <name>N(2)-succinyl-L-ornithine</name>
        <dbReference type="ChEBI" id="CHEBI:58514"/>
    </ligand>
</feature>
<evidence type="ECO:0000256" key="1">
    <source>
        <dbReference type="ARBA" id="ARBA00022679"/>
    </source>
</evidence>
<gene>
    <name evidence="2" type="primary">argF'</name>
    <name evidence="5" type="ORF">CLV94_2210</name>
</gene>
<dbReference type="PANTHER" id="PTHR45753:SF3">
    <property type="entry name" value="ORNITHINE TRANSCARBAMYLASE, MITOCHONDRIAL"/>
    <property type="match status" value="1"/>
</dbReference>
<keyword evidence="2" id="KW-0055">Arginine biosynthesis</keyword>
<dbReference type="GO" id="GO:0042450">
    <property type="term" value="P:L-arginine biosynthetic process via ornithine"/>
    <property type="evidence" value="ECO:0007669"/>
    <property type="project" value="TreeGrafter"/>
</dbReference>
<comment type="catalytic activity">
    <reaction evidence="2">
        <text>N(2)-succinyl-L-ornithine + carbamoyl phosphate = N(2)-succinyl-L-citrulline + phosphate + H(+)</text>
        <dbReference type="Rhea" id="RHEA:25884"/>
        <dbReference type="ChEBI" id="CHEBI:15378"/>
        <dbReference type="ChEBI" id="CHEBI:43474"/>
        <dbReference type="ChEBI" id="CHEBI:58228"/>
        <dbReference type="ChEBI" id="CHEBI:58514"/>
        <dbReference type="ChEBI" id="CHEBI:58862"/>
        <dbReference type="EC" id="2.1.3.11"/>
    </reaction>
</comment>
<proteinExistence type="inferred from homology"/>
<dbReference type="EC" id="2.1.3.11" evidence="2"/>
<feature type="binding site" description="in other chain" evidence="2">
    <location>
        <position position="110"/>
    </location>
    <ligand>
        <name>carbamoyl phosphate</name>
        <dbReference type="ChEBI" id="CHEBI:58228"/>
        <note>ligand shared between two neighboring subunits</note>
    </ligand>
</feature>
<accession>A0A495MEY2</accession>
<organism evidence="5 6">
    <name type="scientific">Flavobacterium endophyticum</name>
    <dbReference type="NCBI Taxonomy" id="1540163"/>
    <lineage>
        <taxon>Bacteria</taxon>
        <taxon>Pseudomonadati</taxon>
        <taxon>Bacteroidota</taxon>
        <taxon>Flavobacteriia</taxon>
        <taxon>Flavobacteriales</taxon>
        <taxon>Flavobacteriaceae</taxon>
        <taxon>Flavobacterium</taxon>
    </lineage>
</organism>
<name>A0A495MEY2_9FLAO</name>
<feature type="binding site" description="in other chain" evidence="2">
    <location>
        <begin position="47"/>
        <end position="50"/>
    </location>
    <ligand>
        <name>carbamoyl phosphate</name>
        <dbReference type="ChEBI" id="CHEBI:58228"/>
        <note>ligand shared between two neighboring subunits</note>
    </ligand>
</feature>
<dbReference type="InterPro" id="IPR036901">
    <property type="entry name" value="Asp/Orn_carbamoylTrfase_sf"/>
</dbReference>
<dbReference type="GO" id="GO:0019240">
    <property type="term" value="P:citrulline biosynthetic process"/>
    <property type="evidence" value="ECO:0007669"/>
    <property type="project" value="TreeGrafter"/>
</dbReference>
<sequence>MKKFTTVDDINDLDELILTAKKIKSDPFGSPELGKNKVLGLLFFNPSLRTRLSTQKASLNLGMDCIVMNLNTEGWSLEFEDRTVMDGNKAEHIKEAAQVISQYCDIVGVRSFPTLTDKEKDEAEQVINSFVKYSSIPVISLEGATEHPLQAVADALTIQEYKTKRKPKVVLTWAPHPKALPHAVPNSFAKIMKLSKYDLVIAHPKGYELNPEITKGTTITDNQDEAFKNADFIYAKNWSSYNDYGKILSNDTNWTITKEKMALTNNAKFMHCLPVRRNMIVSDEVLDSEDSIVIPQANNRTFAVQAILTKILENGK</sequence>
<dbReference type="Proteomes" id="UP000277579">
    <property type="component" value="Unassembled WGS sequence"/>
</dbReference>
<comment type="function">
    <text evidence="2">Catalyzes the transfer of the carbamoyl group from carbamoyl phosphate to the delta-amino group of N(2)-succinyl-L-ornithine to produce N(2)-succinyl-L-citrulline. Is essential for arginine biosynthesis.</text>
</comment>
<feature type="binding site" description="in other chain" evidence="2">
    <location>
        <begin position="147"/>
        <end position="150"/>
    </location>
    <ligand>
        <name>carbamoyl phosphate</name>
        <dbReference type="ChEBI" id="CHEBI:58228"/>
        <note>ligand shared between two neighboring subunits</note>
    </ligand>
</feature>
<dbReference type="GO" id="GO:0004585">
    <property type="term" value="F:ornithine carbamoyltransferase activity"/>
    <property type="evidence" value="ECO:0007669"/>
    <property type="project" value="InterPro"/>
</dbReference>
<dbReference type="OrthoDB" id="9802587at2"/>
<evidence type="ECO:0000313" key="6">
    <source>
        <dbReference type="Proteomes" id="UP000277579"/>
    </source>
</evidence>
<dbReference type="HAMAP" id="MF_02235">
    <property type="entry name" value="SOTCase"/>
    <property type="match status" value="1"/>
</dbReference>
<feature type="binding site" evidence="2">
    <location>
        <position position="142"/>
    </location>
    <ligand>
        <name>N(2)-succinyl-L-ornithine</name>
        <dbReference type="ChEBI" id="CHEBI:58514"/>
    </ligand>
</feature>